<gene>
    <name evidence="4" type="primary">LOC102803065</name>
</gene>
<dbReference type="Proteomes" id="UP000694865">
    <property type="component" value="Unplaced"/>
</dbReference>
<evidence type="ECO:0000259" key="2">
    <source>
        <dbReference type="PROSITE" id="PS51253"/>
    </source>
</evidence>
<dbReference type="SMART" id="SM00674">
    <property type="entry name" value="CENPB"/>
    <property type="match status" value="1"/>
</dbReference>
<evidence type="ECO:0000256" key="1">
    <source>
        <dbReference type="ARBA" id="ARBA00023125"/>
    </source>
</evidence>
<dbReference type="InterPro" id="IPR004875">
    <property type="entry name" value="DDE_SF_endonuclease_dom"/>
</dbReference>
<evidence type="ECO:0000313" key="4">
    <source>
        <dbReference type="RefSeq" id="XP_006818187.1"/>
    </source>
</evidence>
<keyword evidence="1" id="KW-0238">DNA-binding</keyword>
<dbReference type="InterPro" id="IPR018586">
    <property type="entry name" value="Brinker_DNA-bd"/>
</dbReference>
<protein>
    <submittedName>
        <fullName evidence="4">Pogo transposable element with KRAB domain-like</fullName>
    </submittedName>
</protein>
<sequence>MPKQRRAAYDTAFKLKVVAMSMETKNNRKTAEHFGINEKQVRQWIRSKEQLYMGKRSAKRLDGGGRKVRSTTLDDNLMQWFDGHRKNGNAISGRQLQMQARRIATETTFKASDGWLHSFKKRHTLSTRVRTSIGQKLPPDYEEKIAQFHRFVIQLRQQHNYPLSDVYNMDETPLRFDMPGNRTLEHEGIKTVHIKTTNSEKRGFTAVLTVTADGQKIRPLIIFKGKRRLDDLTRREITVEVQEKGYINESLCLPWIRNTFPRRNDDSRRLLIWDSCSVHLTPAVKEELYSRNVDIAVIPGGLTSLLQPLDVGVNKPLKDYMHAEWDEWMKTGEALFTPAGKRKAPAKKTVLEWVVSSWNKVPPQTVINSFKKTGISNALDGSEDNLVYEDLEADDEAIGEEIAEIFYSDNEDDDEFFGF</sequence>
<dbReference type="SUPFAM" id="SSF46689">
    <property type="entry name" value="Homeodomain-like"/>
    <property type="match status" value="1"/>
</dbReference>
<proteinExistence type="predicted"/>
<dbReference type="InterPro" id="IPR006600">
    <property type="entry name" value="HTH_CenpB_DNA-bd_dom"/>
</dbReference>
<dbReference type="InterPro" id="IPR009057">
    <property type="entry name" value="Homeodomain-like_sf"/>
</dbReference>
<evidence type="ECO:0000313" key="3">
    <source>
        <dbReference type="Proteomes" id="UP000694865"/>
    </source>
</evidence>
<dbReference type="GeneID" id="102803065"/>
<dbReference type="Pfam" id="PF03184">
    <property type="entry name" value="DDE_1"/>
    <property type="match status" value="1"/>
</dbReference>
<reference evidence="4" key="1">
    <citation type="submission" date="2025-08" db="UniProtKB">
        <authorList>
            <consortium name="RefSeq"/>
        </authorList>
    </citation>
    <scope>IDENTIFICATION</scope>
    <source>
        <tissue evidence="4">Testes</tissue>
    </source>
</reference>
<dbReference type="Gene3D" id="1.10.10.60">
    <property type="entry name" value="Homeodomain-like"/>
    <property type="match status" value="2"/>
</dbReference>
<dbReference type="Pfam" id="PF09607">
    <property type="entry name" value="BrkDBD"/>
    <property type="match status" value="1"/>
</dbReference>
<dbReference type="PANTHER" id="PTHR19303">
    <property type="entry name" value="TRANSPOSON"/>
    <property type="match status" value="1"/>
</dbReference>
<name>A0ABM0MDU6_SACKO</name>
<feature type="domain" description="HTH CENPB-type" evidence="2">
    <location>
        <begin position="61"/>
        <end position="129"/>
    </location>
</feature>
<dbReference type="PANTHER" id="PTHR19303:SF74">
    <property type="entry name" value="POGO TRANSPOSABLE ELEMENT WITH KRAB DOMAIN"/>
    <property type="match status" value="1"/>
</dbReference>
<keyword evidence="3" id="KW-1185">Reference proteome</keyword>
<accession>A0ABM0MDU6</accession>
<organism evidence="3 4">
    <name type="scientific">Saccoglossus kowalevskii</name>
    <name type="common">Acorn worm</name>
    <dbReference type="NCBI Taxonomy" id="10224"/>
    <lineage>
        <taxon>Eukaryota</taxon>
        <taxon>Metazoa</taxon>
        <taxon>Hemichordata</taxon>
        <taxon>Enteropneusta</taxon>
        <taxon>Harrimaniidae</taxon>
        <taxon>Saccoglossus</taxon>
    </lineage>
</organism>
<dbReference type="Pfam" id="PF03221">
    <property type="entry name" value="HTH_Tnp_Tc5"/>
    <property type="match status" value="1"/>
</dbReference>
<dbReference type="RefSeq" id="XP_006818187.1">
    <property type="nucleotide sequence ID" value="XM_006818124.1"/>
</dbReference>
<dbReference type="PROSITE" id="PS51253">
    <property type="entry name" value="HTH_CENPB"/>
    <property type="match status" value="1"/>
</dbReference>
<dbReference type="InterPro" id="IPR050863">
    <property type="entry name" value="CenT-Element_Derived"/>
</dbReference>